<keyword evidence="3" id="KW-0808">Transferase</keyword>
<dbReference type="InterPro" id="IPR007197">
    <property type="entry name" value="rSAM"/>
</dbReference>
<dbReference type="AlphaFoldDB" id="A0A2G9XBX5"/>
<evidence type="ECO:0000256" key="5">
    <source>
        <dbReference type="ARBA" id="ARBA00022723"/>
    </source>
</evidence>
<dbReference type="PANTHER" id="PTHR43020:SF2">
    <property type="entry name" value="MITOCHONDRIAL TRNA METHYLTHIOTRANSFERASE CDK5RAP1"/>
    <property type="match status" value="1"/>
</dbReference>
<evidence type="ECO:0000256" key="3">
    <source>
        <dbReference type="ARBA" id="ARBA00022679"/>
    </source>
</evidence>
<protein>
    <submittedName>
        <fullName evidence="10">Uncharacterized protein</fullName>
    </submittedName>
</protein>
<dbReference type="InterPro" id="IPR006638">
    <property type="entry name" value="Elp3/MiaA/NifB-like_rSAM"/>
</dbReference>
<dbReference type="Pfam" id="PF04055">
    <property type="entry name" value="Radical_SAM"/>
    <property type="match status" value="1"/>
</dbReference>
<evidence type="ECO:0000256" key="4">
    <source>
        <dbReference type="ARBA" id="ARBA00022691"/>
    </source>
</evidence>
<dbReference type="FunFam" id="3.80.30.20:FF:000001">
    <property type="entry name" value="tRNA-2-methylthio-N(6)-dimethylallyladenosine synthase 2"/>
    <property type="match status" value="1"/>
</dbReference>
<feature type="domain" description="MTTase N-terminal" evidence="8">
    <location>
        <begin position="8"/>
        <end position="139"/>
    </location>
</feature>
<dbReference type="InterPro" id="IPR013848">
    <property type="entry name" value="Methylthiotransferase_N"/>
</dbReference>
<dbReference type="SFLD" id="SFLDG01082">
    <property type="entry name" value="B12-binding_domain_containing"/>
    <property type="match status" value="1"/>
</dbReference>
<keyword evidence="2" id="KW-0004">4Fe-4S</keyword>
<dbReference type="Pfam" id="PF00919">
    <property type="entry name" value="UPF0004"/>
    <property type="match status" value="1"/>
</dbReference>
<dbReference type="NCBIfam" id="TIGR00089">
    <property type="entry name" value="MiaB/RimO family radical SAM methylthiotransferase"/>
    <property type="match status" value="1"/>
</dbReference>
<dbReference type="GO" id="GO:0035597">
    <property type="term" value="F:tRNA-2-methylthio-N(6)-dimethylallyladenosine(37) synthase activity"/>
    <property type="evidence" value="ECO:0007669"/>
    <property type="project" value="TreeGrafter"/>
</dbReference>
<evidence type="ECO:0000256" key="2">
    <source>
        <dbReference type="ARBA" id="ARBA00022485"/>
    </source>
</evidence>
<evidence type="ECO:0000256" key="7">
    <source>
        <dbReference type="ARBA" id="ARBA00023014"/>
    </source>
</evidence>
<evidence type="ECO:0000313" key="10">
    <source>
        <dbReference type="EMBL" id="PIP04427.1"/>
    </source>
</evidence>
<dbReference type="PANTHER" id="PTHR43020">
    <property type="entry name" value="CDK5 REGULATORY SUBUNIT-ASSOCIATED PROTEIN 1"/>
    <property type="match status" value="1"/>
</dbReference>
<dbReference type="PROSITE" id="PS01278">
    <property type="entry name" value="MTTASE_RADICAL"/>
    <property type="match status" value="1"/>
</dbReference>
<evidence type="ECO:0000256" key="6">
    <source>
        <dbReference type="ARBA" id="ARBA00023004"/>
    </source>
</evidence>
<feature type="domain" description="Radical SAM core" evidence="9">
    <location>
        <begin position="154"/>
        <end position="393"/>
    </location>
</feature>
<comment type="caution">
    <text evidence="10">The sequence shown here is derived from an EMBL/GenBank/DDBJ whole genome shotgun (WGS) entry which is preliminary data.</text>
</comment>
<dbReference type="SFLD" id="SFLDS00029">
    <property type="entry name" value="Radical_SAM"/>
    <property type="match status" value="1"/>
</dbReference>
<name>A0A2G9XBX5_UNCKA</name>
<dbReference type="Gene3D" id="3.40.50.12160">
    <property type="entry name" value="Methylthiotransferase, N-terminal domain"/>
    <property type="match status" value="1"/>
</dbReference>
<reference evidence="10 11" key="1">
    <citation type="submission" date="2017-09" db="EMBL/GenBank/DDBJ databases">
        <title>Depth-based differentiation of microbial function through sediment-hosted aquifers and enrichment of novel symbionts in the deep terrestrial subsurface.</title>
        <authorList>
            <person name="Probst A.J."/>
            <person name="Ladd B."/>
            <person name="Jarett J.K."/>
            <person name="Geller-Mcgrath D.E."/>
            <person name="Sieber C.M."/>
            <person name="Emerson J.B."/>
            <person name="Anantharaman K."/>
            <person name="Thomas B.C."/>
            <person name="Malmstrom R."/>
            <person name="Stieglmeier M."/>
            <person name="Klingl A."/>
            <person name="Woyke T."/>
            <person name="Ryan C.M."/>
            <person name="Banfield J.F."/>
        </authorList>
    </citation>
    <scope>NUCLEOTIDE SEQUENCE [LARGE SCALE GENOMIC DNA]</scope>
    <source>
        <strain evidence="10">CG23_combo_of_CG06-09_8_20_14_all_40_14</strain>
    </source>
</reference>
<dbReference type="InterPro" id="IPR038135">
    <property type="entry name" value="Methylthiotransferase_N_sf"/>
</dbReference>
<dbReference type="EMBL" id="PCQY01000031">
    <property type="protein sequence ID" value="PIP04427.1"/>
    <property type="molecule type" value="Genomic_DNA"/>
</dbReference>
<dbReference type="InterPro" id="IPR058240">
    <property type="entry name" value="rSAM_sf"/>
</dbReference>
<gene>
    <name evidence="10" type="ORF">COX53_02470</name>
</gene>
<sequence length="393" mass="44418">MGFMEKVSKYYLKTYGCAANEKDSRDIKNTLDNLGLAETKNFGFADVVILNSCSVRQASEDKVYGVGKNYKSGYSRTGSIPVREYPKLTILTGCMVGSAVGKRKRYELIYLQNKMPWVDYFLTSSQTKEIPSILLKEGFLPKTFTCNASSLPARGGILSAYINISTGCDNFCSYCVVPYARGEEVSRSKKEILAEAENLASIGYREITLLGQNVNSWGLSQKEKFSLRAGSCHKLPFAQLLRDIHNIKGIKKMSFLSSNPFDFTQDLIQTLKLPKISRYIHIAAQSGDDEILKKMNRRHTAKEFIKLIKDIRKSVPGIEIGTDIIVGFPGETEKQFMNTVKICKKLKFNVAYISMYSERLGTTAQKMYKDNIPLKEKKRRHKFLTDIVKKAKL</sequence>
<dbReference type="SUPFAM" id="SSF102114">
    <property type="entry name" value="Radical SAM enzymes"/>
    <property type="match status" value="1"/>
</dbReference>
<dbReference type="InterPro" id="IPR020612">
    <property type="entry name" value="Methylthiotransferase_CS"/>
</dbReference>
<dbReference type="CDD" id="cd01335">
    <property type="entry name" value="Radical_SAM"/>
    <property type="match status" value="1"/>
</dbReference>
<dbReference type="Proteomes" id="UP000231388">
    <property type="component" value="Unassembled WGS sequence"/>
</dbReference>
<accession>A0A2G9XBX5</accession>
<keyword evidence="6" id="KW-0408">Iron</keyword>
<keyword evidence="5" id="KW-0479">Metal-binding</keyword>
<dbReference type="InterPro" id="IPR023404">
    <property type="entry name" value="rSAM_horseshoe"/>
</dbReference>
<comment type="cofactor">
    <cofactor evidence="1">
        <name>[4Fe-4S] cluster</name>
        <dbReference type="ChEBI" id="CHEBI:49883"/>
    </cofactor>
</comment>
<evidence type="ECO:0000259" key="8">
    <source>
        <dbReference type="PROSITE" id="PS51449"/>
    </source>
</evidence>
<evidence type="ECO:0000256" key="1">
    <source>
        <dbReference type="ARBA" id="ARBA00001966"/>
    </source>
</evidence>
<dbReference type="GO" id="GO:0051539">
    <property type="term" value="F:4 iron, 4 sulfur cluster binding"/>
    <property type="evidence" value="ECO:0007669"/>
    <property type="project" value="UniProtKB-KW"/>
</dbReference>
<proteinExistence type="predicted"/>
<dbReference type="GO" id="GO:0046872">
    <property type="term" value="F:metal ion binding"/>
    <property type="evidence" value="ECO:0007669"/>
    <property type="project" value="UniProtKB-KW"/>
</dbReference>
<dbReference type="Gene3D" id="3.80.30.20">
    <property type="entry name" value="tm_1862 like domain"/>
    <property type="match status" value="1"/>
</dbReference>
<evidence type="ECO:0000259" key="9">
    <source>
        <dbReference type="PROSITE" id="PS51918"/>
    </source>
</evidence>
<dbReference type="InterPro" id="IPR005839">
    <property type="entry name" value="Methylthiotransferase"/>
</dbReference>
<dbReference type="SMART" id="SM00729">
    <property type="entry name" value="Elp3"/>
    <property type="match status" value="1"/>
</dbReference>
<keyword evidence="7" id="KW-0411">Iron-sulfur</keyword>
<evidence type="ECO:0000313" key="11">
    <source>
        <dbReference type="Proteomes" id="UP000231388"/>
    </source>
</evidence>
<organism evidence="10 11">
    <name type="scientific">candidate division WWE3 bacterium CG23_combo_of_CG06-09_8_20_14_all_40_14</name>
    <dbReference type="NCBI Taxonomy" id="1975095"/>
    <lineage>
        <taxon>Bacteria</taxon>
        <taxon>Katanobacteria</taxon>
    </lineage>
</organism>
<keyword evidence="4" id="KW-0949">S-adenosyl-L-methionine</keyword>
<dbReference type="PROSITE" id="PS51449">
    <property type="entry name" value="MTTASE_N"/>
    <property type="match status" value="1"/>
</dbReference>
<dbReference type="PROSITE" id="PS51918">
    <property type="entry name" value="RADICAL_SAM"/>
    <property type="match status" value="1"/>
</dbReference>
<dbReference type="GO" id="GO:0005829">
    <property type="term" value="C:cytosol"/>
    <property type="evidence" value="ECO:0007669"/>
    <property type="project" value="TreeGrafter"/>
</dbReference>